<organism evidence="2 3">
    <name type="scientific">Cryphonectria parasitica (strain ATCC 38755 / EP155)</name>
    <dbReference type="NCBI Taxonomy" id="660469"/>
    <lineage>
        <taxon>Eukaryota</taxon>
        <taxon>Fungi</taxon>
        <taxon>Dikarya</taxon>
        <taxon>Ascomycota</taxon>
        <taxon>Pezizomycotina</taxon>
        <taxon>Sordariomycetes</taxon>
        <taxon>Sordariomycetidae</taxon>
        <taxon>Diaporthales</taxon>
        <taxon>Cryphonectriaceae</taxon>
        <taxon>Cryphonectria-Endothia species complex</taxon>
        <taxon>Cryphonectria</taxon>
    </lineage>
</organism>
<gene>
    <name evidence="2" type="ORF">M406DRAFT_99695</name>
</gene>
<keyword evidence="3" id="KW-1185">Reference proteome</keyword>
<name>A0A9P4XZA6_CRYP1</name>
<accession>A0A9P4XZA6</accession>
<sequence length="115" mass="13159">MTSPRDDIYGSASQAIRAMRGTTRDSPQFLSHPIMPQPAPLSLHHTQLPYPRGLEWSRTRSQRPPRHATGSMLMHQSRKRAGRGQGSNKWRFHRTKANFREALYSGKYCASCLRP</sequence>
<feature type="region of interest" description="Disordered" evidence="1">
    <location>
        <begin position="23"/>
        <end position="92"/>
    </location>
</feature>
<dbReference type="Proteomes" id="UP000803844">
    <property type="component" value="Unassembled WGS sequence"/>
</dbReference>
<dbReference type="AlphaFoldDB" id="A0A9P4XZA6"/>
<dbReference type="GeneID" id="63843595"/>
<protein>
    <submittedName>
        <fullName evidence="2">Uncharacterized protein</fullName>
    </submittedName>
</protein>
<comment type="caution">
    <text evidence="2">The sequence shown here is derived from an EMBL/GenBank/DDBJ whole genome shotgun (WGS) entry which is preliminary data.</text>
</comment>
<evidence type="ECO:0000256" key="1">
    <source>
        <dbReference type="SAM" id="MobiDB-lite"/>
    </source>
</evidence>
<evidence type="ECO:0000313" key="3">
    <source>
        <dbReference type="Proteomes" id="UP000803844"/>
    </source>
</evidence>
<dbReference type="EMBL" id="MU032349">
    <property type="protein sequence ID" value="KAF3763527.1"/>
    <property type="molecule type" value="Genomic_DNA"/>
</dbReference>
<evidence type="ECO:0000313" key="2">
    <source>
        <dbReference type="EMBL" id="KAF3763527.1"/>
    </source>
</evidence>
<reference evidence="2" key="1">
    <citation type="journal article" date="2020" name="Phytopathology">
        <title>Genome sequence of the chestnut blight fungus Cryphonectria parasitica EP155: A fundamental resource for an archetypical invasive plant pathogen.</title>
        <authorList>
            <person name="Crouch J.A."/>
            <person name="Dawe A."/>
            <person name="Aerts A."/>
            <person name="Barry K."/>
            <person name="Churchill A.C.L."/>
            <person name="Grimwood J."/>
            <person name="Hillman B."/>
            <person name="Milgroom M.G."/>
            <person name="Pangilinan J."/>
            <person name="Smith M."/>
            <person name="Salamov A."/>
            <person name="Schmutz J."/>
            <person name="Yadav J."/>
            <person name="Grigoriev I.V."/>
            <person name="Nuss D."/>
        </authorList>
    </citation>
    <scope>NUCLEOTIDE SEQUENCE</scope>
    <source>
        <strain evidence="2">EP155</strain>
    </source>
</reference>
<dbReference type="RefSeq" id="XP_040774488.1">
    <property type="nucleotide sequence ID" value="XM_040926466.1"/>
</dbReference>
<proteinExistence type="predicted"/>